<comment type="caution">
    <text evidence="1">The sequence shown here is derived from an EMBL/GenBank/DDBJ whole genome shotgun (WGS) entry which is preliminary data.</text>
</comment>
<evidence type="ECO:0000313" key="1">
    <source>
        <dbReference type="EMBL" id="EKU94482.1"/>
    </source>
</evidence>
<organism evidence="1 2">
    <name type="scientific">Actinobaculum massiliense ACS-171-V-Col2</name>
    <dbReference type="NCBI Taxonomy" id="883066"/>
    <lineage>
        <taxon>Bacteria</taxon>
        <taxon>Bacillati</taxon>
        <taxon>Actinomycetota</taxon>
        <taxon>Actinomycetes</taxon>
        <taxon>Actinomycetales</taxon>
        <taxon>Actinomycetaceae</taxon>
        <taxon>Actinobaculum</taxon>
    </lineage>
</organism>
<protein>
    <submittedName>
        <fullName evidence="1">Uncharacterized protein</fullName>
    </submittedName>
</protein>
<dbReference type="EMBL" id="AGWL01000008">
    <property type="protein sequence ID" value="EKU94482.1"/>
    <property type="molecule type" value="Genomic_DNA"/>
</dbReference>
<keyword evidence="2" id="KW-1185">Reference proteome</keyword>
<accession>K9EU46</accession>
<dbReference type="PATRIC" id="fig|883066.3.peg.1493"/>
<dbReference type="HOGENOM" id="CLU_3021475_0_0_11"/>
<dbReference type="AlphaFoldDB" id="K9EU46"/>
<proteinExistence type="predicted"/>
<dbReference type="STRING" id="202789.GCA_001457435_00681"/>
<name>K9EU46_9ACTO</name>
<dbReference type="Proteomes" id="UP000009888">
    <property type="component" value="Unassembled WGS sequence"/>
</dbReference>
<reference evidence="1 2" key="1">
    <citation type="submission" date="2012-09" db="EMBL/GenBank/DDBJ databases">
        <title>The Genome Sequence of Actinobaculum massiliae ACS-171-V-COL2.</title>
        <authorList>
            <consortium name="The Broad Institute Genome Sequencing Platform"/>
            <person name="Earl A."/>
            <person name="Ward D."/>
            <person name="Feldgarden M."/>
            <person name="Gevers D."/>
            <person name="Saerens B."/>
            <person name="Vaneechoutte M."/>
            <person name="Walker B."/>
            <person name="Young S.K."/>
            <person name="Zeng Q."/>
            <person name="Gargeya S."/>
            <person name="Fitzgerald M."/>
            <person name="Haas B."/>
            <person name="Abouelleil A."/>
            <person name="Alvarado L."/>
            <person name="Arachchi H.M."/>
            <person name="Berlin A."/>
            <person name="Chapman S.B."/>
            <person name="Goldberg J."/>
            <person name="Griggs A."/>
            <person name="Gujja S."/>
            <person name="Hansen M."/>
            <person name="Howarth C."/>
            <person name="Imamovic A."/>
            <person name="Larimer J."/>
            <person name="McCowen C."/>
            <person name="Montmayeur A."/>
            <person name="Murphy C."/>
            <person name="Neiman D."/>
            <person name="Pearson M."/>
            <person name="Priest M."/>
            <person name="Roberts A."/>
            <person name="Saif S."/>
            <person name="Shea T."/>
            <person name="Sisk P."/>
            <person name="Sykes S."/>
            <person name="Wortman J."/>
            <person name="Nusbaum C."/>
            <person name="Birren B."/>
        </authorList>
    </citation>
    <scope>NUCLEOTIDE SEQUENCE [LARGE SCALE GENOMIC DNA]</scope>
    <source>
        <strain evidence="2">ACS-171-V-Col2</strain>
    </source>
</reference>
<sequence>MIAGTSDISPQAVMHTSGISLKVSIIEILDVLGRSAGTLLLGTRSSGRGGAAWRQ</sequence>
<evidence type="ECO:0000313" key="2">
    <source>
        <dbReference type="Proteomes" id="UP000009888"/>
    </source>
</evidence>
<gene>
    <name evidence="1" type="ORF">HMPREF9233_01429</name>
</gene>